<dbReference type="Proteomes" id="UP000887013">
    <property type="component" value="Unassembled WGS sequence"/>
</dbReference>
<reference evidence="1" key="1">
    <citation type="submission" date="2020-08" db="EMBL/GenBank/DDBJ databases">
        <title>Multicomponent nature underlies the extraordinary mechanical properties of spider dragline silk.</title>
        <authorList>
            <person name="Kono N."/>
            <person name="Nakamura H."/>
            <person name="Mori M."/>
            <person name="Yoshida Y."/>
            <person name="Ohtoshi R."/>
            <person name="Malay A.D."/>
            <person name="Moran D.A.P."/>
            <person name="Tomita M."/>
            <person name="Numata K."/>
            <person name="Arakawa K."/>
        </authorList>
    </citation>
    <scope>NUCLEOTIDE SEQUENCE</scope>
</reference>
<accession>A0A8X6N4M4</accession>
<protein>
    <submittedName>
        <fullName evidence="1">Uncharacterized protein</fullName>
    </submittedName>
</protein>
<sequence>MYSSLLHSHNTHNNSKPPFRKLVRKVTVTKIPLGLIQLLFGNSFPFFWIRNATDNVFESFGELEGVELELPVKVTVKKRPFNLPFHRAFILSLFLKQFVRYFKSEDSTHPVTNSTPIFPFLSRFSRSGEMPEEWDFFTTIT</sequence>
<keyword evidence="2" id="KW-1185">Reference proteome</keyword>
<name>A0A8X6N4M4_NEPPI</name>
<dbReference type="EMBL" id="BMAW01005339">
    <property type="protein sequence ID" value="GFS93620.1"/>
    <property type="molecule type" value="Genomic_DNA"/>
</dbReference>
<dbReference type="AlphaFoldDB" id="A0A8X6N4M4"/>
<comment type="caution">
    <text evidence="1">The sequence shown here is derived from an EMBL/GenBank/DDBJ whole genome shotgun (WGS) entry which is preliminary data.</text>
</comment>
<gene>
    <name evidence="1" type="ORF">NPIL_183291</name>
</gene>
<evidence type="ECO:0000313" key="1">
    <source>
        <dbReference type="EMBL" id="GFS93620.1"/>
    </source>
</evidence>
<proteinExistence type="predicted"/>
<evidence type="ECO:0000313" key="2">
    <source>
        <dbReference type="Proteomes" id="UP000887013"/>
    </source>
</evidence>
<organism evidence="1 2">
    <name type="scientific">Nephila pilipes</name>
    <name type="common">Giant wood spider</name>
    <name type="synonym">Nephila maculata</name>
    <dbReference type="NCBI Taxonomy" id="299642"/>
    <lineage>
        <taxon>Eukaryota</taxon>
        <taxon>Metazoa</taxon>
        <taxon>Ecdysozoa</taxon>
        <taxon>Arthropoda</taxon>
        <taxon>Chelicerata</taxon>
        <taxon>Arachnida</taxon>
        <taxon>Araneae</taxon>
        <taxon>Araneomorphae</taxon>
        <taxon>Entelegynae</taxon>
        <taxon>Araneoidea</taxon>
        <taxon>Nephilidae</taxon>
        <taxon>Nephila</taxon>
    </lineage>
</organism>